<reference evidence="1 2" key="1">
    <citation type="submission" date="2019-06" db="EMBL/GenBank/DDBJ databases">
        <title>A chromosome-scale genome assembly of the striped catfish, Pangasianodon hypophthalmus.</title>
        <authorList>
            <person name="Wen M."/>
            <person name="Zahm M."/>
            <person name="Roques C."/>
            <person name="Cabau C."/>
            <person name="Klopp C."/>
            <person name="Donnadieu C."/>
            <person name="Jouanno E."/>
            <person name="Avarre J.-C."/>
            <person name="Campet M."/>
            <person name="Ha T.T.T."/>
            <person name="Dugue R."/>
            <person name="Lampietro C."/>
            <person name="Louis A."/>
            <person name="Herpin A."/>
            <person name="Echchiki A."/>
            <person name="Berthelot C."/>
            <person name="Parey E."/>
            <person name="Roest-Crollius H."/>
            <person name="Braasch I."/>
            <person name="Postlethwait J."/>
            <person name="Bobe J."/>
            <person name="Montfort J."/>
            <person name="Bouchez O."/>
            <person name="Begum T."/>
            <person name="Schartl M."/>
            <person name="Guiguen Y."/>
        </authorList>
    </citation>
    <scope>NUCLEOTIDE SEQUENCE [LARGE SCALE GENOMIC DNA]</scope>
    <source>
        <strain evidence="1 2">Indonesia</strain>
        <tissue evidence="1">Blood</tissue>
    </source>
</reference>
<accession>A0A5N5KLB2</accession>
<evidence type="ECO:0000313" key="1">
    <source>
        <dbReference type="EMBL" id="KAB5530996.1"/>
    </source>
</evidence>
<comment type="caution">
    <text evidence="1">The sequence shown here is derived from an EMBL/GenBank/DDBJ whole genome shotgun (WGS) entry which is preliminary data.</text>
</comment>
<organism evidence="1 2">
    <name type="scientific">Pangasianodon hypophthalmus</name>
    <name type="common">Striped catfish</name>
    <name type="synonym">Helicophagus hypophthalmus</name>
    <dbReference type="NCBI Taxonomy" id="310915"/>
    <lineage>
        <taxon>Eukaryota</taxon>
        <taxon>Metazoa</taxon>
        <taxon>Chordata</taxon>
        <taxon>Craniata</taxon>
        <taxon>Vertebrata</taxon>
        <taxon>Euteleostomi</taxon>
        <taxon>Actinopterygii</taxon>
        <taxon>Neopterygii</taxon>
        <taxon>Teleostei</taxon>
        <taxon>Ostariophysi</taxon>
        <taxon>Siluriformes</taxon>
        <taxon>Pangasiidae</taxon>
        <taxon>Pangasianodon</taxon>
    </lineage>
</organism>
<name>A0A5N5KLB2_PANHP</name>
<sequence length="67" mass="7477">MCRAADCFHFVCLLCIYPVKQTRERIKAKTGLDQRYLHKCDVKLTGLPVILLLGRAQQCLGAQGATV</sequence>
<gene>
    <name evidence="1" type="ORF">PHYPO_G00135790</name>
</gene>
<dbReference type="Proteomes" id="UP000327468">
    <property type="component" value="Chromosome 23"/>
</dbReference>
<evidence type="ECO:0000313" key="2">
    <source>
        <dbReference type="Proteomes" id="UP000327468"/>
    </source>
</evidence>
<keyword evidence="2" id="KW-1185">Reference proteome</keyword>
<proteinExistence type="predicted"/>
<dbReference type="AlphaFoldDB" id="A0A5N5KLB2"/>
<dbReference type="EMBL" id="VFJC01000024">
    <property type="protein sequence ID" value="KAB5530996.1"/>
    <property type="molecule type" value="Genomic_DNA"/>
</dbReference>
<protein>
    <submittedName>
        <fullName evidence="1">Uncharacterized protein</fullName>
    </submittedName>
</protein>